<evidence type="ECO:0000313" key="13">
    <source>
        <dbReference type="EMBL" id="KAA9155627.1"/>
    </source>
</evidence>
<evidence type="ECO:0000256" key="3">
    <source>
        <dbReference type="ARBA" id="ARBA00011048"/>
    </source>
</evidence>
<protein>
    <submittedName>
        <fullName evidence="13">NAD(P)-binding protein</fullName>
    </submittedName>
</protein>
<dbReference type="InterPro" id="IPR006311">
    <property type="entry name" value="TAT_signal"/>
</dbReference>
<evidence type="ECO:0000256" key="7">
    <source>
        <dbReference type="ARBA" id="ARBA00023002"/>
    </source>
</evidence>
<keyword evidence="6" id="KW-0479">Metal-binding</keyword>
<evidence type="ECO:0000256" key="2">
    <source>
        <dbReference type="ARBA" id="ARBA00001966"/>
    </source>
</evidence>
<dbReference type="GO" id="GO:0046872">
    <property type="term" value="F:metal ion binding"/>
    <property type="evidence" value="ECO:0007669"/>
    <property type="project" value="UniProtKB-KW"/>
</dbReference>
<comment type="cofactor">
    <cofactor evidence="1">
        <name>FMN</name>
        <dbReference type="ChEBI" id="CHEBI:58210"/>
    </cofactor>
</comment>
<evidence type="ECO:0000259" key="12">
    <source>
        <dbReference type="Pfam" id="PF07992"/>
    </source>
</evidence>
<feature type="domain" description="NADH:flavin oxidoreductase/NADH oxidase N-terminal" evidence="11">
    <location>
        <begin position="54"/>
        <end position="375"/>
    </location>
</feature>
<proteinExistence type="inferred from homology"/>
<dbReference type="PRINTS" id="PR00368">
    <property type="entry name" value="FADPNR"/>
</dbReference>
<reference evidence="13" key="1">
    <citation type="submission" date="2019-09" db="EMBL/GenBank/DDBJ databases">
        <authorList>
            <person name="Teo W.F.A."/>
            <person name="Duangmal K."/>
        </authorList>
    </citation>
    <scope>NUCLEOTIDE SEQUENCE [LARGE SCALE GENOMIC DNA]</scope>
    <source>
        <strain evidence="13">K81G1</strain>
    </source>
</reference>
<dbReference type="PRINTS" id="PR00469">
    <property type="entry name" value="PNDRDTASEII"/>
</dbReference>
<sequence length="683" mass="71475">MLRDRSRPLPLGRRRVFRRGTGKGGAAGGGGHRRDGCGRLPRARATGAAVTGALFTPVRVGGVTFANRLVMAPMGTCLDQGGFVTDDTVAYYRRRAEGGVGAITVEGCLVSSGTVGPEPRLSGPEYVPGLRRVVEAVKPHGVTVGVQLMHPGRQVTEGPSVAPSPVPLNSVSPTPHELTVPEIDGIVADYARAARYAADAGFEYVEVHGAHGYLPSNFLSPRHNQRTDDYGGTLGNRARFSLEVARAIIGASGLPLVWRLNGTDTEPGGFDLDSAVAVARMLEDAGAAAISVSSGTWLTLQQTLAPMSVPRGHMRPLARAVKQAVSVPVMAVGRLDDPALAEDVVASGDADLVLLGRGLIAEPDWPNLVRAGRLDEVRPCIACNACVDLVGRGERAQCSVNPEAGRERTWQVKPAAVPRRVMVVGSGPAGMEAARIARVRGHRVSIWERDAALGGKLEVAGSAPSKREVLRYRDFQARRLEQLGVEIHTSAPVSPETVRGQQPDVVVVATGAVPLVPPIPGIDGPSVYDAQRLLLGEIPVAPDSRLVVVGGSATGCETAELMRAKGIEVTLVEMRGSVGRGIEAITRRQLVKQLERDGVALLTKAVVVGIEPGLVRWRPADGGEERALAADVVALAIGWRATGADVTAGLDLGDIEVRVPGDAASPADFVRAVNAGADAGLGI</sequence>
<feature type="compositionally biased region" description="Basic residues" evidence="10">
    <location>
        <begin position="12"/>
        <end position="21"/>
    </location>
</feature>
<keyword evidence="8" id="KW-0408">Iron</keyword>
<dbReference type="InterPro" id="IPR036188">
    <property type="entry name" value="FAD/NAD-bd_sf"/>
</dbReference>
<feature type="region of interest" description="Disordered" evidence="10">
    <location>
        <begin position="1"/>
        <end position="40"/>
    </location>
</feature>
<dbReference type="GO" id="GO:0010181">
    <property type="term" value="F:FMN binding"/>
    <property type="evidence" value="ECO:0007669"/>
    <property type="project" value="InterPro"/>
</dbReference>
<dbReference type="Gene3D" id="3.40.50.720">
    <property type="entry name" value="NAD(P)-binding Rossmann-like Domain"/>
    <property type="match status" value="1"/>
</dbReference>
<dbReference type="SUPFAM" id="SSF51905">
    <property type="entry name" value="FAD/NAD(P)-binding domain"/>
    <property type="match status" value="1"/>
</dbReference>
<organism evidence="13 14">
    <name type="scientific">Amycolatopsis acidicola</name>
    <dbReference type="NCBI Taxonomy" id="2596893"/>
    <lineage>
        <taxon>Bacteria</taxon>
        <taxon>Bacillati</taxon>
        <taxon>Actinomycetota</taxon>
        <taxon>Actinomycetes</taxon>
        <taxon>Pseudonocardiales</taxon>
        <taxon>Pseudonocardiaceae</taxon>
        <taxon>Amycolatopsis</taxon>
    </lineage>
</organism>
<evidence type="ECO:0000313" key="14">
    <source>
        <dbReference type="Proteomes" id="UP000319769"/>
    </source>
</evidence>
<evidence type="ECO:0000256" key="5">
    <source>
        <dbReference type="ARBA" id="ARBA00022643"/>
    </source>
</evidence>
<dbReference type="Gene3D" id="3.20.20.70">
    <property type="entry name" value="Aldolase class I"/>
    <property type="match status" value="1"/>
</dbReference>
<name>A0A5N0UTN8_9PSEU</name>
<dbReference type="OrthoDB" id="3169239at2"/>
<dbReference type="PANTHER" id="PTHR42917">
    <property type="entry name" value="2,4-DIENOYL-COA REDUCTASE"/>
    <property type="match status" value="1"/>
</dbReference>
<dbReference type="CDD" id="cd02803">
    <property type="entry name" value="OYE_like_FMN_family"/>
    <property type="match status" value="1"/>
</dbReference>
<keyword evidence="4" id="KW-0285">Flavoprotein</keyword>
<evidence type="ECO:0000259" key="11">
    <source>
        <dbReference type="Pfam" id="PF00724"/>
    </source>
</evidence>
<keyword evidence="7" id="KW-0560">Oxidoreductase</keyword>
<dbReference type="InterPro" id="IPR023753">
    <property type="entry name" value="FAD/NAD-binding_dom"/>
</dbReference>
<dbReference type="GO" id="GO:0016491">
    <property type="term" value="F:oxidoreductase activity"/>
    <property type="evidence" value="ECO:0007669"/>
    <property type="project" value="UniProtKB-KW"/>
</dbReference>
<evidence type="ECO:0000256" key="10">
    <source>
        <dbReference type="SAM" id="MobiDB-lite"/>
    </source>
</evidence>
<evidence type="ECO:0000256" key="6">
    <source>
        <dbReference type="ARBA" id="ARBA00022723"/>
    </source>
</evidence>
<dbReference type="EMBL" id="VMNW02000055">
    <property type="protein sequence ID" value="KAA9155627.1"/>
    <property type="molecule type" value="Genomic_DNA"/>
</dbReference>
<evidence type="ECO:0000256" key="9">
    <source>
        <dbReference type="ARBA" id="ARBA00023014"/>
    </source>
</evidence>
<gene>
    <name evidence="13" type="ORF">FPZ12_029175</name>
</gene>
<dbReference type="Pfam" id="PF00724">
    <property type="entry name" value="Oxidored_FMN"/>
    <property type="match status" value="1"/>
</dbReference>
<dbReference type="InterPro" id="IPR013785">
    <property type="entry name" value="Aldolase_TIM"/>
</dbReference>
<dbReference type="PANTHER" id="PTHR42917:SF2">
    <property type="entry name" value="2,4-DIENOYL-COA REDUCTASE [(2E)-ENOYL-COA-PRODUCING]"/>
    <property type="match status" value="1"/>
</dbReference>
<dbReference type="GO" id="GO:0051536">
    <property type="term" value="F:iron-sulfur cluster binding"/>
    <property type="evidence" value="ECO:0007669"/>
    <property type="project" value="UniProtKB-KW"/>
</dbReference>
<evidence type="ECO:0000256" key="1">
    <source>
        <dbReference type="ARBA" id="ARBA00001917"/>
    </source>
</evidence>
<comment type="caution">
    <text evidence="13">The sequence shown here is derived from an EMBL/GenBank/DDBJ whole genome shotgun (WGS) entry which is preliminary data.</text>
</comment>
<dbReference type="InterPro" id="IPR051793">
    <property type="entry name" value="NADH:flavin_oxidoreductase"/>
</dbReference>
<accession>A0A5N0UTN8</accession>
<comment type="similarity">
    <text evidence="3">In the N-terminal section; belongs to the NADH:flavin oxidoreductase/NADH oxidase family.</text>
</comment>
<evidence type="ECO:0000256" key="4">
    <source>
        <dbReference type="ARBA" id="ARBA00022630"/>
    </source>
</evidence>
<dbReference type="AlphaFoldDB" id="A0A5N0UTN8"/>
<dbReference type="SUPFAM" id="SSF51395">
    <property type="entry name" value="FMN-linked oxidoreductases"/>
    <property type="match status" value="1"/>
</dbReference>
<dbReference type="Proteomes" id="UP000319769">
    <property type="component" value="Unassembled WGS sequence"/>
</dbReference>
<keyword evidence="9" id="KW-0411">Iron-sulfur</keyword>
<dbReference type="PROSITE" id="PS51318">
    <property type="entry name" value="TAT"/>
    <property type="match status" value="1"/>
</dbReference>
<dbReference type="InterPro" id="IPR001155">
    <property type="entry name" value="OxRdtase_FMN_N"/>
</dbReference>
<feature type="domain" description="FAD/NAD(P)-binding" evidence="12">
    <location>
        <begin position="420"/>
        <end position="652"/>
    </location>
</feature>
<dbReference type="Pfam" id="PF07992">
    <property type="entry name" value="Pyr_redox_2"/>
    <property type="match status" value="1"/>
</dbReference>
<keyword evidence="5" id="KW-0288">FMN</keyword>
<evidence type="ECO:0000256" key="8">
    <source>
        <dbReference type="ARBA" id="ARBA00023004"/>
    </source>
</evidence>
<dbReference type="Gene3D" id="3.50.50.60">
    <property type="entry name" value="FAD/NAD(P)-binding domain"/>
    <property type="match status" value="1"/>
</dbReference>
<keyword evidence="14" id="KW-1185">Reference proteome</keyword>
<comment type="cofactor">
    <cofactor evidence="2">
        <name>[4Fe-4S] cluster</name>
        <dbReference type="ChEBI" id="CHEBI:49883"/>
    </cofactor>
</comment>